<feature type="transmembrane region" description="Helical" evidence="2">
    <location>
        <begin position="707"/>
        <end position="732"/>
    </location>
</feature>
<keyword evidence="4" id="KW-1185">Reference proteome</keyword>
<gene>
    <name evidence="3" type="ORF">GYMLUDRAFT_63622</name>
</gene>
<keyword evidence="2" id="KW-0472">Membrane</keyword>
<feature type="compositionally biased region" description="Basic and acidic residues" evidence="1">
    <location>
        <begin position="16"/>
        <end position="37"/>
    </location>
</feature>
<feature type="region of interest" description="Disordered" evidence="1">
    <location>
        <begin position="1"/>
        <end position="90"/>
    </location>
</feature>
<feature type="transmembrane region" description="Helical" evidence="2">
    <location>
        <begin position="997"/>
        <end position="1019"/>
    </location>
</feature>
<accession>A0A0D0AT84</accession>
<feature type="compositionally biased region" description="Polar residues" evidence="1">
    <location>
        <begin position="38"/>
        <end position="47"/>
    </location>
</feature>
<evidence type="ECO:0000313" key="4">
    <source>
        <dbReference type="Proteomes" id="UP000053593"/>
    </source>
</evidence>
<sequence length="1020" mass="112365">MSPSKSSRLNKCKAPPSDEKYNKIESSGEDKMDDKSTTEAPQPHITQSSAPTSLSTLLPSSKKQRKSKAGDNATISSLTKKMCSKSKQNEQELAHMFRMDQPHWPMDKVVSPDWGNHRASLQIIFCNSFSSSKSPEDIETGGDLAWNKLIHHHLAPCTHLHQFICWSNMPPVQAKEMVNLHIGQADALAENKTNVDRLQELGLDGSPTVAENCKLVDRALTFHQPSCMGANSSDPIPSSSRAVPLSGKDLHSHGVPDLFSHVEDPMFDFFPAGVFPMVTGSSAPHCAVCSLGVGSLPSAPIFGVPSFPLGFCPNQETSEVHKGSKKMSNMAVQTASPPLPLSSPTHSKPAVTLPRDLPSNVGAVQCMYADLFDSFQHIQGEHWASDTVVKDMHVQFEMLHAENQCVVAACVLAEWDRDELQVQLHCALSSNAEQAALINSQGKELSHKRGKLEGLGSLHPALKAFQDHFQDWDAVEAFKNEHQHHGLLCRDYDQLNSELHKLQDCLLCQETEVGHCGQLLDKTALKLHGVIQEQDQFQTCVKMFDTTAKVLQDSRSASHQHSQLLNQLLDLQSKYDIVKNELCIVSDLVCNLSCLDIPEFLSSLALYLSNDLYTALNWMHEIPDSDNDNIAALCSFIDNLVQKFQELFLQSSHVTFEIMHSMQRGCKGAWVFPLIPFTELTLPKLIRHLPFHPPLPKLKENGHMLHCIPFSLSLKLLISLLSLLTCIILFAICSLSSLCPKFSTQTLPWECFSGIATIPLPLGFVEVSPESPSVCSSSPNTQYLLSQEWQDFIGPQTRDVFLILNDPGAESIYEVREPELDDIDIEGTEGNTLIGAGEAMEGVEGPAAIVGSVAGGGVMDVISEQQDVCAPDGQIIQNPLFLPLPSGEVFPETPLITPQQASAFLPGRNDGNEVHLGCEEDMRTEYLYNSIFDASSTNPSLCPSPELFGEFLSDGEDIYWLVATNPVTYELVLQEEMQSPLLTFLLDVCSCLFLDPYYISLLGCTVALSDAFLLVTYLYL</sequence>
<proteinExistence type="predicted"/>
<dbReference type="HOGENOM" id="CLU_345837_0_0_1"/>
<evidence type="ECO:0000256" key="2">
    <source>
        <dbReference type="SAM" id="Phobius"/>
    </source>
</evidence>
<dbReference type="AlphaFoldDB" id="A0A0D0AT84"/>
<dbReference type="EMBL" id="KN834826">
    <property type="protein sequence ID" value="KIK53655.1"/>
    <property type="molecule type" value="Genomic_DNA"/>
</dbReference>
<feature type="compositionally biased region" description="Low complexity" evidence="1">
    <location>
        <begin position="48"/>
        <end position="61"/>
    </location>
</feature>
<reference evidence="3 4" key="1">
    <citation type="submission" date="2014-04" db="EMBL/GenBank/DDBJ databases">
        <title>Evolutionary Origins and Diversification of the Mycorrhizal Mutualists.</title>
        <authorList>
            <consortium name="DOE Joint Genome Institute"/>
            <consortium name="Mycorrhizal Genomics Consortium"/>
            <person name="Kohler A."/>
            <person name="Kuo A."/>
            <person name="Nagy L.G."/>
            <person name="Floudas D."/>
            <person name="Copeland A."/>
            <person name="Barry K.W."/>
            <person name="Cichocki N."/>
            <person name="Veneault-Fourrey C."/>
            <person name="LaButti K."/>
            <person name="Lindquist E.A."/>
            <person name="Lipzen A."/>
            <person name="Lundell T."/>
            <person name="Morin E."/>
            <person name="Murat C."/>
            <person name="Riley R."/>
            <person name="Ohm R."/>
            <person name="Sun H."/>
            <person name="Tunlid A."/>
            <person name="Henrissat B."/>
            <person name="Grigoriev I.V."/>
            <person name="Hibbett D.S."/>
            <person name="Martin F."/>
        </authorList>
    </citation>
    <scope>NUCLEOTIDE SEQUENCE [LARGE SCALE GENOMIC DNA]</scope>
    <source>
        <strain evidence="3 4">FD-317 M1</strain>
    </source>
</reference>
<evidence type="ECO:0000256" key="1">
    <source>
        <dbReference type="SAM" id="MobiDB-lite"/>
    </source>
</evidence>
<name>A0A0D0AT84_9AGAR</name>
<dbReference type="Proteomes" id="UP000053593">
    <property type="component" value="Unassembled WGS sequence"/>
</dbReference>
<organism evidence="3 4">
    <name type="scientific">Collybiopsis luxurians FD-317 M1</name>
    <dbReference type="NCBI Taxonomy" id="944289"/>
    <lineage>
        <taxon>Eukaryota</taxon>
        <taxon>Fungi</taxon>
        <taxon>Dikarya</taxon>
        <taxon>Basidiomycota</taxon>
        <taxon>Agaricomycotina</taxon>
        <taxon>Agaricomycetes</taxon>
        <taxon>Agaricomycetidae</taxon>
        <taxon>Agaricales</taxon>
        <taxon>Marasmiineae</taxon>
        <taxon>Omphalotaceae</taxon>
        <taxon>Collybiopsis</taxon>
        <taxon>Collybiopsis luxurians</taxon>
    </lineage>
</organism>
<evidence type="ECO:0000313" key="3">
    <source>
        <dbReference type="EMBL" id="KIK53655.1"/>
    </source>
</evidence>
<protein>
    <submittedName>
        <fullName evidence="3">Uncharacterized protein</fullName>
    </submittedName>
</protein>
<keyword evidence="2" id="KW-1133">Transmembrane helix</keyword>
<keyword evidence="2" id="KW-0812">Transmembrane</keyword>